<organism evidence="2 3">
    <name type="scientific">Anopheles culicifacies</name>
    <dbReference type="NCBI Taxonomy" id="139723"/>
    <lineage>
        <taxon>Eukaryota</taxon>
        <taxon>Metazoa</taxon>
        <taxon>Ecdysozoa</taxon>
        <taxon>Arthropoda</taxon>
        <taxon>Hexapoda</taxon>
        <taxon>Insecta</taxon>
        <taxon>Pterygota</taxon>
        <taxon>Neoptera</taxon>
        <taxon>Endopterygota</taxon>
        <taxon>Diptera</taxon>
        <taxon>Nematocera</taxon>
        <taxon>Culicoidea</taxon>
        <taxon>Culicidae</taxon>
        <taxon>Anophelinae</taxon>
        <taxon>Anopheles</taxon>
        <taxon>culicifacies species complex</taxon>
    </lineage>
</organism>
<dbReference type="AlphaFoldDB" id="A0A182MQL9"/>
<keyword evidence="3" id="KW-1185">Reference proteome</keyword>
<dbReference type="InterPro" id="IPR011032">
    <property type="entry name" value="GroES-like_sf"/>
</dbReference>
<protein>
    <submittedName>
        <fullName evidence="2">Uncharacterized protein</fullName>
    </submittedName>
</protein>
<evidence type="ECO:0000313" key="2">
    <source>
        <dbReference type="EnsemblMetazoa" id="ACUA023929-PA"/>
    </source>
</evidence>
<dbReference type="Gene3D" id="3.90.180.10">
    <property type="entry name" value="Medium-chain alcohol dehydrogenases, catalytic domain"/>
    <property type="match status" value="1"/>
</dbReference>
<feature type="region of interest" description="Disordered" evidence="1">
    <location>
        <begin position="1"/>
        <end position="71"/>
    </location>
</feature>
<feature type="compositionally biased region" description="Basic and acidic residues" evidence="1">
    <location>
        <begin position="56"/>
        <end position="71"/>
    </location>
</feature>
<sequence>MTETTEAPVVEQTAETKTPSPTNETAVVTPAENGHAEGGDAKAAAGDEQTNGGATPDEKAKAEEKKEDPPKEMRAVVLTGFGGFKNVKILKKPEPSPQAGEVLIRVKAWFRSGSGTAGNGSYRGRVNTGSKMRSSSGMFRGAVVPVCVQISLEEEASGG</sequence>
<name>A0A182MQL9_9DIPT</name>
<accession>A0A182MQL9</accession>
<evidence type="ECO:0000313" key="3">
    <source>
        <dbReference type="Proteomes" id="UP000075883"/>
    </source>
</evidence>
<feature type="compositionally biased region" description="Polar residues" evidence="1">
    <location>
        <begin position="13"/>
        <end position="26"/>
    </location>
</feature>
<reference evidence="3" key="1">
    <citation type="submission" date="2013-09" db="EMBL/GenBank/DDBJ databases">
        <title>The Genome Sequence of Anopheles culicifacies species A.</title>
        <authorList>
            <consortium name="The Broad Institute Genomics Platform"/>
            <person name="Neafsey D.E."/>
            <person name="Besansky N."/>
            <person name="Howell P."/>
            <person name="Walton C."/>
            <person name="Young S.K."/>
            <person name="Zeng Q."/>
            <person name="Gargeya S."/>
            <person name="Fitzgerald M."/>
            <person name="Haas B."/>
            <person name="Abouelleil A."/>
            <person name="Allen A.W."/>
            <person name="Alvarado L."/>
            <person name="Arachchi H.M."/>
            <person name="Berlin A.M."/>
            <person name="Chapman S.B."/>
            <person name="Gainer-Dewar J."/>
            <person name="Goldberg J."/>
            <person name="Griggs A."/>
            <person name="Gujja S."/>
            <person name="Hansen M."/>
            <person name="Howarth C."/>
            <person name="Imamovic A."/>
            <person name="Ireland A."/>
            <person name="Larimer J."/>
            <person name="McCowan C."/>
            <person name="Murphy C."/>
            <person name="Pearson M."/>
            <person name="Poon T.W."/>
            <person name="Priest M."/>
            <person name="Roberts A."/>
            <person name="Saif S."/>
            <person name="Shea T."/>
            <person name="Sisk P."/>
            <person name="Sykes S."/>
            <person name="Wortman J."/>
            <person name="Nusbaum C."/>
            <person name="Birren B."/>
        </authorList>
    </citation>
    <scope>NUCLEOTIDE SEQUENCE [LARGE SCALE GENOMIC DNA]</scope>
    <source>
        <strain evidence="3">A-37</strain>
    </source>
</reference>
<reference evidence="2" key="2">
    <citation type="submission" date="2020-05" db="UniProtKB">
        <authorList>
            <consortium name="EnsemblMetazoa"/>
        </authorList>
    </citation>
    <scope>IDENTIFICATION</scope>
    <source>
        <strain evidence="2">A-37</strain>
    </source>
</reference>
<dbReference type="Proteomes" id="UP000075883">
    <property type="component" value="Unassembled WGS sequence"/>
</dbReference>
<dbReference type="SUPFAM" id="SSF50129">
    <property type="entry name" value="GroES-like"/>
    <property type="match status" value="1"/>
</dbReference>
<dbReference type="EMBL" id="AXCM01001760">
    <property type="status" value="NOT_ANNOTATED_CDS"/>
    <property type="molecule type" value="Genomic_DNA"/>
</dbReference>
<dbReference type="EnsemblMetazoa" id="ACUA023929-RA">
    <property type="protein sequence ID" value="ACUA023929-PA"/>
    <property type="gene ID" value="ACUA023929"/>
</dbReference>
<evidence type="ECO:0000256" key="1">
    <source>
        <dbReference type="SAM" id="MobiDB-lite"/>
    </source>
</evidence>
<dbReference type="VEuPathDB" id="VectorBase:ACUA023929"/>
<proteinExistence type="predicted"/>
<dbReference type="STRING" id="139723.A0A182MQL9"/>